<accession>A0AAD7YB19</accession>
<proteinExistence type="predicted"/>
<gene>
    <name evidence="1" type="ORF">PYW07_009133</name>
</gene>
<sequence>MNERSIVHLNNYYLKYDLRFSCDFHCDFHCSMTNFVQIVILTMAVLCLEGNGNPLFQGISFQRGFEINFKPLPRNPITFIKEKWSPFGVFGRKHSIQKRNSGRSVVPVSQAPPAVPLASEVPEARPAAPVFEHVEEIEHLQTPPFIPPSQQIPISVVPLPISSPMPPPVSPIQPQLISPVPPIASLPPPFMPTNVIITPAPQPSFNYMPPPLITPQVVSISPNQPIPKEEPLEPPFVRMEGSLPPISSNMVIPPPASGRFTDVTRAELVREYMNSIQPIPPPPPPLVVEEKPTPPLETNSIKPEPPRNDIPINDNSLIRGSKIALYFGSIFLQLMSQFMSNARATFDQMTNPPPVFNN</sequence>
<dbReference type="AlphaFoldDB" id="A0AAD7YB19"/>
<reference evidence="1" key="1">
    <citation type="submission" date="2023-03" db="EMBL/GenBank/DDBJ databases">
        <title>Chromosome-level genomes of two armyworms, Mythimna separata and Mythimna loreyi, provide insights into the biosynthesis and reception of sex pheromones.</title>
        <authorList>
            <person name="Zhao H."/>
        </authorList>
    </citation>
    <scope>NUCLEOTIDE SEQUENCE</scope>
    <source>
        <strain evidence="1">BeijingLab</strain>
        <tissue evidence="1">Pupa</tissue>
    </source>
</reference>
<dbReference type="EMBL" id="JARGEI010000024">
    <property type="protein sequence ID" value="KAJ8709307.1"/>
    <property type="molecule type" value="Genomic_DNA"/>
</dbReference>
<evidence type="ECO:0000313" key="2">
    <source>
        <dbReference type="Proteomes" id="UP001231518"/>
    </source>
</evidence>
<comment type="caution">
    <text evidence="1">The sequence shown here is derived from an EMBL/GenBank/DDBJ whole genome shotgun (WGS) entry which is preliminary data.</text>
</comment>
<protein>
    <submittedName>
        <fullName evidence="1">Uncharacterized protein</fullName>
    </submittedName>
</protein>
<evidence type="ECO:0000313" key="1">
    <source>
        <dbReference type="EMBL" id="KAJ8709307.1"/>
    </source>
</evidence>
<name>A0AAD7YB19_MYTSE</name>
<dbReference type="Proteomes" id="UP001231518">
    <property type="component" value="Chromosome 22"/>
</dbReference>
<dbReference type="PRINTS" id="PR01217">
    <property type="entry name" value="PRICHEXTENSN"/>
</dbReference>
<organism evidence="1 2">
    <name type="scientific">Mythimna separata</name>
    <name type="common">Oriental armyworm</name>
    <name type="synonym">Pseudaletia separata</name>
    <dbReference type="NCBI Taxonomy" id="271217"/>
    <lineage>
        <taxon>Eukaryota</taxon>
        <taxon>Metazoa</taxon>
        <taxon>Ecdysozoa</taxon>
        <taxon>Arthropoda</taxon>
        <taxon>Hexapoda</taxon>
        <taxon>Insecta</taxon>
        <taxon>Pterygota</taxon>
        <taxon>Neoptera</taxon>
        <taxon>Endopterygota</taxon>
        <taxon>Lepidoptera</taxon>
        <taxon>Glossata</taxon>
        <taxon>Ditrysia</taxon>
        <taxon>Noctuoidea</taxon>
        <taxon>Noctuidae</taxon>
        <taxon>Noctuinae</taxon>
        <taxon>Hadenini</taxon>
        <taxon>Mythimna</taxon>
    </lineage>
</organism>
<keyword evidence="2" id="KW-1185">Reference proteome</keyword>